<keyword evidence="4" id="KW-1185">Reference proteome</keyword>
<proteinExistence type="predicted"/>
<evidence type="ECO:0000256" key="1">
    <source>
        <dbReference type="SAM" id="MobiDB-lite"/>
    </source>
</evidence>
<reference evidence="3 4" key="1">
    <citation type="submission" date="2019-10" db="EMBL/GenBank/DDBJ databases">
        <authorList>
            <person name="Palmer J.M."/>
        </authorList>
    </citation>
    <scope>NUCLEOTIDE SEQUENCE [LARGE SCALE GENOMIC DNA]</scope>
    <source>
        <strain evidence="3 4">TWF696</strain>
    </source>
</reference>
<organism evidence="3 4">
    <name type="scientific">Orbilia brochopaga</name>
    <dbReference type="NCBI Taxonomy" id="3140254"/>
    <lineage>
        <taxon>Eukaryota</taxon>
        <taxon>Fungi</taxon>
        <taxon>Dikarya</taxon>
        <taxon>Ascomycota</taxon>
        <taxon>Pezizomycotina</taxon>
        <taxon>Orbiliomycetes</taxon>
        <taxon>Orbiliales</taxon>
        <taxon>Orbiliaceae</taxon>
        <taxon>Orbilia</taxon>
    </lineage>
</organism>
<feature type="region of interest" description="Disordered" evidence="1">
    <location>
        <begin position="469"/>
        <end position="519"/>
    </location>
</feature>
<evidence type="ECO:0000256" key="2">
    <source>
        <dbReference type="SAM" id="SignalP"/>
    </source>
</evidence>
<dbReference type="AlphaFoldDB" id="A0AAV9UFJ0"/>
<sequence>MWRLLSLLLLSLLPTVAAYYEVTLRELRVDWFRHPNLFVLGSALTKRNPGECYRYNNLKKYGGEIGMALYNRPPSDMATALAFYTATSCGSKRGSHGEPQDHPHYKLAYVAVLDPNDLPGVYFINFQELLGVPAEFLSYRSIDYAFETMRGGLLVNTDGDPKNVVYAYTEGMDGSVSRDDGYVEGVIEKITGPEADVLDQLTDERDIMLGVKDLAERAVTPGSEDIPNTVLDYFMKVLAGYYANGEPRGYLAGGLWINEHGPPTLLNRPRRETLRRLRADRNPLPEAVQQGGEEAIDEDVMLAIGDEEAQAQFLQFLELGSNADDELTKTLQDAGDETPDDQRLVKAPSEPDGFGRSFQLSGEPAGGIFAIKIEEDLAPFEDPSIQPLEDPVNLVPANAALADMFEFPVLQDAYPDYEADMRTNLSPEMQDDISVTTSQFFRNLPPYDYGMGLPSTSTVRDRQRQPLIQPDQADEADGSGNAEENLLEYLDTEDEMPRQGSYEDYEEFNAGRRRRLNPN</sequence>
<accession>A0AAV9UFJ0</accession>
<feature type="signal peptide" evidence="2">
    <location>
        <begin position="1"/>
        <end position="18"/>
    </location>
</feature>
<keyword evidence="2" id="KW-0732">Signal</keyword>
<gene>
    <name evidence="3" type="ORF">TWF696_009293</name>
</gene>
<dbReference type="Proteomes" id="UP001375240">
    <property type="component" value="Unassembled WGS sequence"/>
</dbReference>
<protein>
    <submittedName>
        <fullName evidence="3">Uncharacterized protein</fullName>
    </submittedName>
</protein>
<comment type="caution">
    <text evidence="3">The sequence shown here is derived from an EMBL/GenBank/DDBJ whole genome shotgun (WGS) entry which is preliminary data.</text>
</comment>
<feature type="chain" id="PRO_5043956564" evidence="2">
    <location>
        <begin position="19"/>
        <end position="519"/>
    </location>
</feature>
<dbReference type="EMBL" id="JAVHNQ010000008">
    <property type="protein sequence ID" value="KAK6340981.1"/>
    <property type="molecule type" value="Genomic_DNA"/>
</dbReference>
<name>A0AAV9UFJ0_9PEZI</name>
<evidence type="ECO:0000313" key="3">
    <source>
        <dbReference type="EMBL" id="KAK6340981.1"/>
    </source>
</evidence>
<evidence type="ECO:0000313" key="4">
    <source>
        <dbReference type="Proteomes" id="UP001375240"/>
    </source>
</evidence>